<dbReference type="Proteomes" id="UP001054252">
    <property type="component" value="Unassembled WGS sequence"/>
</dbReference>
<organism evidence="2 3">
    <name type="scientific">Rubroshorea leprosula</name>
    <dbReference type="NCBI Taxonomy" id="152421"/>
    <lineage>
        <taxon>Eukaryota</taxon>
        <taxon>Viridiplantae</taxon>
        <taxon>Streptophyta</taxon>
        <taxon>Embryophyta</taxon>
        <taxon>Tracheophyta</taxon>
        <taxon>Spermatophyta</taxon>
        <taxon>Magnoliopsida</taxon>
        <taxon>eudicotyledons</taxon>
        <taxon>Gunneridae</taxon>
        <taxon>Pentapetalae</taxon>
        <taxon>rosids</taxon>
        <taxon>malvids</taxon>
        <taxon>Malvales</taxon>
        <taxon>Dipterocarpaceae</taxon>
        <taxon>Rubroshorea</taxon>
    </lineage>
</organism>
<reference evidence="2 3" key="1">
    <citation type="journal article" date="2021" name="Commun. Biol.">
        <title>The genome of Shorea leprosula (Dipterocarpaceae) highlights the ecological relevance of drought in aseasonal tropical rainforests.</title>
        <authorList>
            <person name="Ng K.K.S."/>
            <person name="Kobayashi M.J."/>
            <person name="Fawcett J.A."/>
            <person name="Hatakeyama M."/>
            <person name="Paape T."/>
            <person name="Ng C.H."/>
            <person name="Ang C.C."/>
            <person name="Tnah L.H."/>
            <person name="Lee C.T."/>
            <person name="Nishiyama T."/>
            <person name="Sese J."/>
            <person name="O'Brien M.J."/>
            <person name="Copetti D."/>
            <person name="Mohd Noor M.I."/>
            <person name="Ong R.C."/>
            <person name="Putra M."/>
            <person name="Sireger I.Z."/>
            <person name="Indrioko S."/>
            <person name="Kosugi Y."/>
            <person name="Izuno A."/>
            <person name="Isagi Y."/>
            <person name="Lee S.L."/>
            <person name="Shimizu K.K."/>
        </authorList>
    </citation>
    <scope>NUCLEOTIDE SEQUENCE [LARGE SCALE GENOMIC DNA]</scope>
    <source>
        <strain evidence="2">214</strain>
    </source>
</reference>
<dbReference type="EMBL" id="BPVZ01000147">
    <property type="protein sequence ID" value="GKV41071.1"/>
    <property type="molecule type" value="Genomic_DNA"/>
</dbReference>
<sequence>MEEELSINTKEECWSCGVKAAPRAANEKKATPRAANEKKATPRAAANEAANV</sequence>
<protein>
    <submittedName>
        <fullName evidence="2">Uncharacterized protein</fullName>
    </submittedName>
</protein>
<comment type="caution">
    <text evidence="2">The sequence shown here is derived from an EMBL/GenBank/DDBJ whole genome shotgun (WGS) entry which is preliminary data.</text>
</comment>
<gene>
    <name evidence="2" type="ORF">SLEP1_g48650</name>
</gene>
<evidence type="ECO:0000313" key="3">
    <source>
        <dbReference type="Proteomes" id="UP001054252"/>
    </source>
</evidence>
<name>A0AAV5LUH1_9ROSI</name>
<proteinExistence type="predicted"/>
<dbReference type="AlphaFoldDB" id="A0AAV5LUH1"/>
<accession>A0AAV5LUH1</accession>
<evidence type="ECO:0000313" key="2">
    <source>
        <dbReference type="EMBL" id="GKV41071.1"/>
    </source>
</evidence>
<keyword evidence="3" id="KW-1185">Reference proteome</keyword>
<feature type="region of interest" description="Disordered" evidence="1">
    <location>
        <begin position="22"/>
        <end position="52"/>
    </location>
</feature>
<feature type="compositionally biased region" description="Basic and acidic residues" evidence="1">
    <location>
        <begin position="25"/>
        <end position="40"/>
    </location>
</feature>
<evidence type="ECO:0000256" key="1">
    <source>
        <dbReference type="SAM" id="MobiDB-lite"/>
    </source>
</evidence>